<keyword evidence="3" id="KW-1185">Reference proteome</keyword>
<sequence>SSTSEISTSTRSDIEIHNNPTSKKTKFGRKGGSKKRSWVWEYFKEKKVIETVQQLDKKVNIGITYAVCLVLSNSD</sequence>
<evidence type="ECO:0000256" key="1">
    <source>
        <dbReference type="SAM" id="MobiDB-lite"/>
    </source>
</evidence>
<feature type="region of interest" description="Disordered" evidence="1">
    <location>
        <begin position="1"/>
        <end position="35"/>
    </location>
</feature>
<evidence type="ECO:0000313" key="3">
    <source>
        <dbReference type="Proteomes" id="UP000789405"/>
    </source>
</evidence>
<protein>
    <submittedName>
        <fullName evidence="2">20574_t:CDS:1</fullName>
    </submittedName>
</protein>
<proteinExistence type="predicted"/>
<accession>A0A9N9IFS6</accession>
<dbReference type="EMBL" id="CAJVPY010012411">
    <property type="protein sequence ID" value="CAG8733903.1"/>
    <property type="molecule type" value="Genomic_DNA"/>
</dbReference>
<dbReference type="AlphaFoldDB" id="A0A9N9IFS6"/>
<name>A0A9N9IFS6_9GLOM</name>
<gene>
    <name evidence="2" type="ORF">DERYTH_LOCUS15372</name>
</gene>
<dbReference type="Proteomes" id="UP000789405">
    <property type="component" value="Unassembled WGS sequence"/>
</dbReference>
<feature type="non-terminal residue" evidence="2">
    <location>
        <position position="1"/>
    </location>
</feature>
<reference evidence="2" key="1">
    <citation type="submission" date="2021-06" db="EMBL/GenBank/DDBJ databases">
        <authorList>
            <person name="Kallberg Y."/>
            <person name="Tangrot J."/>
            <person name="Rosling A."/>
        </authorList>
    </citation>
    <scope>NUCLEOTIDE SEQUENCE</scope>
    <source>
        <strain evidence="2">MA453B</strain>
    </source>
</reference>
<feature type="compositionally biased region" description="Low complexity" evidence="1">
    <location>
        <begin position="1"/>
        <end position="11"/>
    </location>
</feature>
<evidence type="ECO:0000313" key="2">
    <source>
        <dbReference type="EMBL" id="CAG8733903.1"/>
    </source>
</evidence>
<feature type="compositionally biased region" description="Basic residues" evidence="1">
    <location>
        <begin position="23"/>
        <end position="35"/>
    </location>
</feature>
<organism evidence="2 3">
    <name type="scientific">Dentiscutata erythropus</name>
    <dbReference type="NCBI Taxonomy" id="1348616"/>
    <lineage>
        <taxon>Eukaryota</taxon>
        <taxon>Fungi</taxon>
        <taxon>Fungi incertae sedis</taxon>
        <taxon>Mucoromycota</taxon>
        <taxon>Glomeromycotina</taxon>
        <taxon>Glomeromycetes</taxon>
        <taxon>Diversisporales</taxon>
        <taxon>Gigasporaceae</taxon>
        <taxon>Dentiscutata</taxon>
    </lineage>
</organism>
<comment type="caution">
    <text evidence="2">The sequence shown here is derived from an EMBL/GenBank/DDBJ whole genome shotgun (WGS) entry which is preliminary data.</text>
</comment>